<protein>
    <submittedName>
        <fullName evidence="1">Uncharacterized protein</fullName>
    </submittedName>
</protein>
<evidence type="ECO:0000313" key="1">
    <source>
        <dbReference type="EMBL" id="KAG8433345.1"/>
    </source>
</evidence>
<reference evidence="1" key="1">
    <citation type="thesis" date="2020" institute="ProQuest LLC" country="789 East Eisenhower Parkway, Ann Arbor, MI, USA">
        <title>Comparative Genomics and Chromosome Evolution.</title>
        <authorList>
            <person name="Mudd A.B."/>
        </authorList>
    </citation>
    <scope>NUCLEOTIDE SEQUENCE</scope>
    <source>
        <strain evidence="1">Female2</strain>
        <tissue evidence="1">Blood</tissue>
    </source>
</reference>
<dbReference type="Proteomes" id="UP000812440">
    <property type="component" value="Chromosome 9"/>
</dbReference>
<keyword evidence="2" id="KW-1185">Reference proteome</keyword>
<comment type="caution">
    <text evidence="1">The sequence shown here is derived from an EMBL/GenBank/DDBJ whole genome shotgun (WGS) entry which is preliminary data.</text>
</comment>
<dbReference type="AlphaFoldDB" id="A0A8T2IK69"/>
<dbReference type="EMBL" id="JAACNH010000009">
    <property type="protein sequence ID" value="KAG8433345.1"/>
    <property type="molecule type" value="Genomic_DNA"/>
</dbReference>
<accession>A0A8T2IK69</accession>
<name>A0A8T2IK69_9PIPI</name>
<sequence length="108" mass="12002">MELTLVETQTGVITRKKKRIASTNIGNALQGKPGLFCQHTTIKHLLAKTYPCTHHPKLIRGATRAHTITWSTTIFLIWPSSSLHTSFAYQSYKVSACQGIRVLPPLMG</sequence>
<evidence type="ECO:0000313" key="2">
    <source>
        <dbReference type="Proteomes" id="UP000812440"/>
    </source>
</evidence>
<organism evidence="1 2">
    <name type="scientific">Hymenochirus boettgeri</name>
    <name type="common">Congo dwarf clawed frog</name>
    <dbReference type="NCBI Taxonomy" id="247094"/>
    <lineage>
        <taxon>Eukaryota</taxon>
        <taxon>Metazoa</taxon>
        <taxon>Chordata</taxon>
        <taxon>Craniata</taxon>
        <taxon>Vertebrata</taxon>
        <taxon>Euteleostomi</taxon>
        <taxon>Amphibia</taxon>
        <taxon>Batrachia</taxon>
        <taxon>Anura</taxon>
        <taxon>Pipoidea</taxon>
        <taxon>Pipidae</taxon>
        <taxon>Pipinae</taxon>
        <taxon>Hymenochirus</taxon>
    </lineage>
</organism>
<proteinExistence type="predicted"/>
<gene>
    <name evidence="1" type="ORF">GDO86_017576</name>
</gene>